<dbReference type="InterPro" id="IPR007344">
    <property type="entry name" value="GrpB/CoaE"/>
</dbReference>
<dbReference type="Pfam" id="PF04229">
    <property type="entry name" value="GrpB"/>
    <property type="match status" value="1"/>
</dbReference>
<dbReference type="Gene3D" id="3.30.460.10">
    <property type="entry name" value="Beta Polymerase, domain 2"/>
    <property type="match status" value="1"/>
</dbReference>
<proteinExistence type="predicted"/>
<dbReference type="GO" id="GO:0016740">
    <property type="term" value="F:transferase activity"/>
    <property type="evidence" value="ECO:0007669"/>
    <property type="project" value="UniProtKB-KW"/>
</dbReference>
<keyword evidence="1" id="KW-0808">Transferase</keyword>
<reference evidence="2" key="1">
    <citation type="submission" date="2016-10" db="EMBL/GenBank/DDBJ databases">
        <authorList>
            <person name="Varghese N."/>
            <person name="Submissions S."/>
        </authorList>
    </citation>
    <scope>NUCLEOTIDE SEQUENCE [LARGE SCALE GENOMIC DNA]</scope>
    <source>
        <strain evidence="2">CGMCC 1.8895</strain>
    </source>
</reference>
<dbReference type="OrthoDB" id="2417791at2"/>
<organism evidence="1 2">
    <name type="scientific">Lacicoccus qingdaonensis</name>
    <dbReference type="NCBI Taxonomy" id="576118"/>
    <lineage>
        <taxon>Bacteria</taxon>
        <taxon>Bacillati</taxon>
        <taxon>Bacillota</taxon>
        <taxon>Bacilli</taxon>
        <taxon>Bacillales</taxon>
        <taxon>Salinicoccaceae</taxon>
        <taxon>Lacicoccus</taxon>
    </lineage>
</organism>
<dbReference type="STRING" id="576118.SAMN05216216_102109"/>
<dbReference type="EMBL" id="FNFY01000002">
    <property type="protein sequence ID" value="SDK34185.1"/>
    <property type="molecule type" value="Genomic_DNA"/>
</dbReference>
<name>A0A1G9B5P1_9BACL</name>
<dbReference type="RefSeq" id="WP_092984167.1">
    <property type="nucleotide sequence ID" value="NZ_FNFY01000002.1"/>
</dbReference>
<dbReference type="InterPro" id="IPR043519">
    <property type="entry name" value="NT_sf"/>
</dbReference>
<dbReference type="PANTHER" id="PTHR34822">
    <property type="entry name" value="GRPB DOMAIN PROTEIN (AFU_ORTHOLOGUE AFUA_1G01530)"/>
    <property type="match status" value="1"/>
</dbReference>
<dbReference type="SUPFAM" id="SSF81301">
    <property type="entry name" value="Nucleotidyltransferase"/>
    <property type="match status" value="1"/>
</dbReference>
<evidence type="ECO:0000313" key="1">
    <source>
        <dbReference type="EMBL" id="SDK34185.1"/>
    </source>
</evidence>
<dbReference type="PANTHER" id="PTHR34822:SF1">
    <property type="entry name" value="GRPB FAMILY PROTEIN"/>
    <property type="match status" value="1"/>
</dbReference>
<keyword evidence="2" id="KW-1185">Reference proteome</keyword>
<dbReference type="Proteomes" id="UP000199008">
    <property type="component" value="Unassembled WGS sequence"/>
</dbReference>
<dbReference type="AlphaFoldDB" id="A0A1G9B5P1"/>
<evidence type="ECO:0000313" key="2">
    <source>
        <dbReference type="Proteomes" id="UP000199008"/>
    </source>
</evidence>
<gene>
    <name evidence="1" type="ORF">SAMN05216216_102109</name>
</gene>
<sequence length="165" mass="19459">MNEYYKMAKAHYMEASMQMLEHFKKNVIELHHIGSTSIKNLNSSKGIDVLVILKTVTEVSELKDILIAEGYYVVHEFNDFFEEESVFHGKFGDCDVNFIFMSDRDKKSEILLCKELLLENDEYLDDFQKLKQLHNDSIIDNDEYHQRKTEFFSSLLKKAKDFNIV</sequence>
<accession>A0A1G9B5P1</accession>
<protein>
    <submittedName>
        <fullName evidence="1">GrpB domain, predicted nucleotidyltransferase, UPF0157 family</fullName>
    </submittedName>
</protein>